<keyword evidence="1" id="KW-0808">Transferase</keyword>
<accession>A0A346PJJ4</accession>
<dbReference type="Pfam" id="PF13671">
    <property type="entry name" value="AAA_33"/>
    <property type="match status" value="1"/>
</dbReference>
<dbReference type="GeneID" id="37640149"/>
<dbReference type="InterPro" id="IPR052732">
    <property type="entry name" value="Cell-binding_unc_protein"/>
</dbReference>
<reference evidence="2" key="1">
    <citation type="submission" date="2017-10" db="EMBL/GenBank/DDBJ databases">
        <title>Phenotypic and genomic properties of facultatively anaerobic sulfur-reducing natronoarchaea from hypersaline soda lakes.</title>
        <authorList>
            <person name="Sorokin D.Y."/>
            <person name="Kublanov I.V."/>
            <person name="Roman P."/>
            <person name="Sinninghe Damste J.S."/>
            <person name="Golyshin P.N."/>
            <person name="Rojo D."/>
            <person name="Ciordia S."/>
            <person name="Mena Md.C."/>
            <person name="Ferrer M."/>
            <person name="Messina E."/>
            <person name="Smedile F."/>
            <person name="La Spada G."/>
            <person name="La Cono V."/>
            <person name="Yakimov M.M."/>
        </authorList>
    </citation>
    <scope>NUCLEOTIDE SEQUENCE [LARGE SCALE GENOMIC DNA]</scope>
    <source>
        <strain evidence="2">AArc1</strain>
    </source>
</reference>
<dbReference type="PANTHER" id="PTHR43883">
    <property type="entry name" value="SLR0207 PROTEIN"/>
    <property type="match status" value="1"/>
</dbReference>
<proteinExistence type="predicted"/>
<name>A0A346PJJ4_9EURY</name>
<dbReference type="SUPFAM" id="SSF52540">
    <property type="entry name" value="P-loop containing nucleoside triphosphate hydrolases"/>
    <property type="match status" value="1"/>
</dbReference>
<dbReference type="GO" id="GO:0016301">
    <property type="term" value="F:kinase activity"/>
    <property type="evidence" value="ECO:0007669"/>
    <property type="project" value="UniProtKB-KW"/>
</dbReference>
<dbReference type="RefSeq" id="WP_117365594.1">
    <property type="nucleotide sequence ID" value="NZ_CP024047.1"/>
</dbReference>
<keyword evidence="1" id="KW-0418">Kinase</keyword>
<protein>
    <submittedName>
        <fullName evidence="1">Adenylylsulfate kinase</fullName>
    </submittedName>
</protein>
<dbReference type="AlphaFoldDB" id="A0A346PJJ4"/>
<gene>
    <name evidence="1" type="ORF">AArc1_3396</name>
</gene>
<dbReference type="KEGG" id="nan:AArc1_3396"/>
<dbReference type="Gene3D" id="3.40.50.300">
    <property type="entry name" value="P-loop containing nucleotide triphosphate hydrolases"/>
    <property type="match status" value="1"/>
</dbReference>
<dbReference type="InterPro" id="IPR027417">
    <property type="entry name" value="P-loop_NTPase"/>
</dbReference>
<sequence>MASATLIVCCGLPGVGKSAASAHLTERLSGVRYRSDVIRKQLFPDPEYTAAETAATYDELLTRARADLEAGSAVVLDATFKTKRLRDRAATVARESNAAFEVVHVVCDPDVVETRIENRTDSVSDADLRVHYLVKESFESIECDHVVIDNSNSLDATRRQLDRSMLGLVPSRL</sequence>
<evidence type="ECO:0000313" key="1">
    <source>
        <dbReference type="EMBL" id="AXR79689.1"/>
    </source>
</evidence>
<evidence type="ECO:0000313" key="2">
    <source>
        <dbReference type="Proteomes" id="UP000258707"/>
    </source>
</evidence>
<dbReference type="PANTHER" id="PTHR43883:SF1">
    <property type="entry name" value="GLUCONOKINASE"/>
    <property type="match status" value="1"/>
</dbReference>
<dbReference type="EMBL" id="CP024047">
    <property type="protein sequence ID" value="AXR79689.1"/>
    <property type="molecule type" value="Genomic_DNA"/>
</dbReference>
<organism evidence="1 2">
    <name type="scientific">Natrarchaeobaculum sulfurireducens</name>
    <dbReference type="NCBI Taxonomy" id="2044521"/>
    <lineage>
        <taxon>Archaea</taxon>
        <taxon>Methanobacteriati</taxon>
        <taxon>Methanobacteriota</taxon>
        <taxon>Stenosarchaea group</taxon>
        <taxon>Halobacteria</taxon>
        <taxon>Halobacteriales</taxon>
        <taxon>Natrialbaceae</taxon>
        <taxon>Natrarchaeobaculum</taxon>
    </lineage>
</organism>
<dbReference type="Proteomes" id="UP000258707">
    <property type="component" value="Chromosome"/>
</dbReference>